<sequence>MKESVRKLGLIGAGLWAMTEDRVNELVKDLVDRGDISKEEGKRTVQDLVEESRKQRLDLEKKISDKMQDAIAKADVFTRKDMNELEARLETLEDEVRKMKNKEKMFFK</sequence>
<reference evidence="2 3" key="1">
    <citation type="submission" date="2014-07" db="EMBL/GenBank/DDBJ databases">
        <title>Methanogenic archaea and the global carbon cycle.</title>
        <authorList>
            <person name="Henriksen J.R."/>
            <person name="Luke J."/>
            <person name="Reinhart S."/>
            <person name="Benedict M.N."/>
            <person name="Youngblut N.D."/>
            <person name="Metcalf M.E."/>
            <person name="Whitaker R.J."/>
            <person name="Metcalf W.W."/>
        </authorList>
    </citation>
    <scope>NUCLEOTIDE SEQUENCE [LARGE SCALE GENOMIC DNA]</scope>
    <source>
        <strain evidence="2 3">SarPi</strain>
    </source>
</reference>
<evidence type="ECO:0000313" key="2">
    <source>
        <dbReference type="EMBL" id="AKB61880.1"/>
    </source>
</evidence>
<dbReference type="PATRIC" id="fig|1434115.4.peg.2433"/>
<evidence type="ECO:0000256" key="1">
    <source>
        <dbReference type="SAM" id="Coils"/>
    </source>
</evidence>
<dbReference type="InterPro" id="IPR008769">
    <property type="entry name" value="PhaF_PhaI"/>
</dbReference>
<dbReference type="EMBL" id="CP009511">
    <property type="protein sequence ID" value="AKB61880.1"/>
    <property type="molecule type" value="Genomic_DNA"/>
</dbReference>
<feature type="coiled-coil region" evidence="1">
    <location>
        <begin position="42"/>
        <end position="102"/>
    </location>
</feature>
<name>A0A0E3RDC1_METMZ</name>
<dbReference type="HOGENOM" id="CLU_131526_4_0_2"/>
<evidence type="ECO:0008006" key="4">
    <source>
        <dbReference type="Google" id="ProtNLM"/>
    </source>
</evidence>
<protein>
    <recommendedName>
        <fullName evidence="4">Polyhydroxyalkanoate synthesis regulator phasin</fullName>
    </recommendedName>
</protein>
<dbReference type="Proteomes" id="UP000033116">
    <property type="component" value="Chromosome"/>
</dbReference>
<dbReference type="AlphaFoldDB" id="A0A0E3RDC1"/>
<evidence type="ECO:0000313" key="3">
    <source>
        <dbReference type="Proteomes" id="UP000033116"/>
    </source>
</evidence>
<proteinExistence type="predicted"/>
<dbReference type="RefSeq" id="WP_048038006.1">
    <property type="nucleotide sequence ID" value="NZ_CP009511.1"/>
</dbReference>
<dbReference type="PANTHER" id="PTHR38664:SF1">
    <property type="entry name" value="SLR0058 PROTEIN"/>
    <property type="match status" value="1"/>
</dbReference>
<dbReference type="PANTHER" id="PTHR38664">
    <property type="entry name" value="SLR0058 PROTEIN"/>
    <property type="match status" value="1"/>
</dbReference>
<dbReference type="GeneID" id="24865129"/>
<gene>
    <name evidence="2" type="ORF">MSMAP_1895</name>
</gene>
<organism evidence="2 3">
    <name type="scientific">Methanosarcina mazei SarPi</name>
    <dbReference type="NCBI Taxonomy" id="1434115"/>
    <lineage>
        <taxon>Archaea</taxon>
        <taxon>Methanobacteriati</taxon>
        <taxon>Methanobacteriota</taxon>
        <taxon>Stenosarchaea group</taxon>
        <taxon>Methanomicrobia</taxon>
        <taxon>Methanosarcinales</taxon>
        <taxon>Methanosarcinaceae</taxon>
        <taxon>Methanosarcina</taxon>
    </lineage>
</organism>
<accession>A0A0E3RDC1</accession>
<keyword evidence="1" id="KW-0175">Coiled coil</keyword>